<dbReference type="Antibodypedia" id="1192">
    <property type="antibodies" value="258 antibodies from 30 providers"/>
</dbReference>
<dbReference type="GeneTree" id="ENSGT00390000004910"/>
<proteinExistence type="evidence at protein level"/>
<dbReference type="InterPro" id="IPR020399">
    <property type="entry name" value="T-cell_rcpt-assoc_TM_adapter-1"/>
</dbReference>
<name>A0A0R4J237_MOUSE</name>
<keyword evidence="4" id="KW-1185">Reference proteome</keyword>
<dbReference type="PANTHER" id="PTHR15951">
    <property type="entry name" value="T-CELL RECEPTOR-ASSOCIATED TRANSMEMBRANE ADAPTER 1"/>
    <property type="match status" value="1"/>
</dbReference>
<dbReference type="AGR" id="MGI:1924897"/>
<dbReference type="Proteomes" id="UP000000589">
    <property type="component" value="Chromosome 16"/>
</dbReference>
<evidence type="ECO:0007829" key="5">
    <source>
        <dbReference type="PubMed" id="21183079"/>
    </source>
</evidence>
<dbReference type="PANTHER" id="PTHR15951:SF2">
    <property type="entry name" value="T-CELL RECEPTOR-ASSOCIATED TRANSMEMBRANE ADAPTER 1"/>
    <property type="match status" value="1"/>
</dbReference>
<dbReference type="ExpressionAtlas" id="A0A0R4J237">
    <property type="expression patterns" value="baseline and differential"/>
</dbReference>
<dbReference type="SMR" id="A0A0R4J237"/>
<dbReference type="AlphaFoldDB" id="A0A0R4J237"/>
<accession>A0A0R4J237</accession>
<gene>
    <name evidence="2 3" type="primary">Trat1</name>
</gene>
<dbReference type="BioGRID-ORCS" id="77647">
    <property type="hits" value="3 hits in 75 CRISPR screens"/>
</dbReference>
<keyword evidence="1" id="KW-0472">Membrane</keyword>
<dbReference type="VEuPathDB" id="HostDB:ENSMUSG00000030775"/>
<keyword evidence="1" id="KW-1133">Transmembrane helix</keyword>
<dbReference type="Ensembl" id="ENSMUST00000170861.4">
    <property type="protein sequence ID" value="ENSMUSP00000129808.4"/>
    <property type="gene ID" value="ENSMUSG00000030775.12"/>
</dbReference>
<reference evidence="2 4" key="1">
    <citation type="journal article" date="2009" name="PLoS Biol.">
        <title>Lineage-specific biology revealed by a finished genome assembly of the mouse.</title>
        <authorList>
            <consortium name="Mouse Genome Sequencing Consortium"/>
            <person name="Church D.M."/>
            <person name="Goodstadt L."/>
            <person name="Hillier L.W."/>
            <person name="Zody M.C."/>
            <person name="Goldstein S."/>
            <person name="She X."/>
            <person name="Bult C.J."/>
            <person name="Agarwala R."/>
            <person name="Cherry J.L."/>
            <person name="DiCuccio M."/>
            <person name="Hlavina W."/>
            <person name="Kapustin Y."/>
            <person name="Meric P."/>
            <person name="Maglott D."/>
            <person name="Birtle Z."/>
            <person name="Marques A.C."/>
            <person name="Graves T."/>
            <person name="Zhou S."/>
            <person name="Teague B."/>
            <person name="Potamousis K."/>
            <person name="Churas C."/>
            <person name="Place M."/>
            <person name="Herschleb J."/>
            <person name="Runnheim R."/>
            <person name="Forrest D."/>
            <person name="Amos-Landgraf J."/>
            <person name="Schwartz D.C."/>
            <person name="Cheng Z."/>
            <person name="Lindblad-Toh K."/>
            <person name="Eichler E.E."/>
            <person name="Ponting C.P."/>
        </authorList>
    </citation>
    <scope>NUCLEOTIDE SEQUENCE [LARGE SCALE GENOMIC DNA]</scope>
    <source>
        <strain evidence="2 4">C57BL/6J</strain>
    </source>
</reference>
<dbReference type="Bgee" id="ENSMUSG00000030775">
    <property type="expression patterns" value="Expressed in thymus and 42 other cell types or tissues"/>
</dbReference>
<dbReference type="Pfam" id="PF15330">
    <property type="entry name" value="SIT"/>
    <property type="match status" value="1"/>
</dbReference>
<feature type="transmembrane region" description="Helical" evidence="1">
    <location>
        <begin position="12"/>
        <end position="34"/>
    </location>
</feature>
<sequence>MSGSSGCPFFLWGLLAFLGLALVISLIFNISHYVEKQRRELMNIMLKMLQFMAI</sequence>
<keyword evidence="1" id="KW-0812">Transmembrane</keyword>
<dbReference type="ProteomicsDB" id="317977"/>
<evidence type="ECO:0000313" key="3">
    <source>
        <dbReference type="MGI" id="MGI:1924897"/>
    </source>
</evidence>
<evidence type="ECO:0000313" key="2">
    <source>
        <dbReference type="Ensembl" id="ENSMUSP00000129808.4"/>
    </source>
</evidence>
<reference evidence="2 4" key="3">
    <citation type="journal article" date="2011" name="PLoS Biol.">
        <title>Modernizing reference genome assemblies.</title>
        <authorList>
            <person name="Church D.M."/>
            <person name="Schneider V.A."/>
            <person name="Graves T."/>
            <person name="Auger K."/>
            <person name="Cunningham F."/>
            <person name="Bouk N."/>
            <person name="Chen H.C."/>
            <person name="Agarwala R."/>
            <person name="McLaren W.M."/>
            <person name="Ritchie G.R."/>
            <person name="Albracht D."/>
            <person name="Kremitzki M."/>
            <person name="Rock S."/>
            <person name="Kotkiewicz H."/>
            <person name="Kremitzki C."/>
            <person name="Wollam A."/>
            <person name="Trani L."/>
            <person name="Fulton L."/>
            <person name="Fulton R."/>
            <person name="Matthews L."/>
            <person name="Whitehead S."/>
            <person name="Chow W."/>
            <person name="Torrance J."/>
            <person name="Dunn M."/>
            <person name="Harden G."/>
            <person name="Threadgold G."/>
            <person name="Wood J."/>
            <person name="Collins J."/>
            <person name="Heath P."/>
            <person name="Griffiths G."/>
            <person name="Pelan S."/>
            <person name="Grafham D."/>
            <person name="Eichler E.E."/>
            <person name="Weinstock G."/>
            <person name="Mardis E.R."/>
            <person name="Wilson R.K."/>
            <person name="Howe K."/>
            <person name="Flicek P."/>
            <person name="Hubbard T."/>
        </authorList>
    </citation>
    <scope>NUCLEOTIDE SEQUENCE [LARGE SCALE GENOMIC DNA]</scope>
    <source>
        <strain evidence="2 4">C57BL/6J</strain>
    </source>
</reference>
<organism evidence="2 4">
    <name type="scientific">Mus musculus</name>
    <name type="common">Mouse</name>
    <dbReference type="NCBI Taxonomy" id="10090"/>
    <lineage>
        <taxon>Eukaryota</taxon>
        <taxon>Metazoa</taxon>
        <taxon>Chordata</taxon>
        <taxon>Craniata</taxon>
        <taxon>Vertebrata</taxon>
        <taxon>Euteleostomi</taxon>
        <taxon>Mammalia</taxon>
        <taxon>Eutheria</taxon>
        <taxon>Euarchontoglires</taxon>
        <taxon>Glires</taxon>
        <taxon>Rodentia</taxon>
        <taxon>Myomorpha</taxon>
        <taxon>Muroidea</taxon>
        <taxon>Muridae</taxon>
        <taxon>Murinae</taxon>
        <taxon>Mus</taxon>
        <taxon>Mus</taxon>
    </lineage>
</organism>
<dbReference type="MGI" id="MGI:1924897">
    <property type="gene designation" value="Trat1"/>
</dbReference>
<reference evidence="5" key="2">
    <citation type="journal article" date="2010" name="Cell">
        <title>A tissue-specific atlas of mouse protein phosphorylation and expression.</title>
        <authorList>
            <person name="Huttlin E.L."/>
            <person name="Jedrychowski M.P."/>
            <person name="Elias J.E."/>
            <person name="Goswami T."/>
            <person name="Rad R."/>
            <person name="Beausoleil S.A."/>
            <person name="Villen J."/>
            <person name="Haas W."/>
            <person name="Sowa M.E."/>
            <person name="Gygi S.P."/>
        </authorList>
    </citation>
    <scope>IDENTIFICATION BY MASS SPECTROMETRY [LARGE SCALE ANALYSIS]</scope>
</reference>
<evidence type="ECO:0000256" key="1">
    <source>
        <dbReference type="SAM" id="Phobius"/>
    </source>
</evidence>
<reference evidence="2" key="5">
    <citation type="submission" date="2025-09" db="UniProtKB">
        <authorList>
            <consortium name="Ensembl"/>
        </authorList>
    </citation>
    <scope>IDENTIFICATION</scope>
    <source>
        <strain evidence="2">C57BL/6J</strain>
    </source>
</reference>
<protein>
    <submittedName>
        <fullName evidence="2">T cell receptor associated transmembrane adaptor 1</fullName>
    </submittedName>
</protein>
<reference evidence="2" key="4">
    <citation type="submission" date="2025-08" db="UniProtKB">
        <authorList>
            <consortium name="Ensembl"/>
        </authorList>
    </citation>
    <scope>IDENTIFICATION</scope>
    <source>
        <strain evidence="2">C57BL/6J</strain>
    </source>
</reference>
<evidence type="ECO:0000313" key="4">
    <source>
        <dbReference type="Proteomes" id="UP000000589"/>
    </source>
</evidence>